<accession>A0A1E4RSK5</accession>
<feature type="compositionally biased region" description="Low complexity" evidence="1">
    <location>
        <begin position="110"/>
        <end position="121"/>
    </location>
</feature>
<organism evidence="2 3">
    <name type="scientific">Hyphopichia burtonii NRRL Y-1933</name>
    <dbReference type="NCBI Taxonomy" id="984485"/>
    <lineage>
        <taxon>Eukaryota</taxon>
        <taxon>Fungi</taxon>
        <taxon>Dikarya</taxon>
        <taxon>Ascomycota</taxon>
        <taxon>Saccharomycotina</taxon>
        <taxon>Pichiomycetes</taxon>
        <taxon>Debaryomycetaceae</taxon>
        <taxon>Hyphopichia</taxon>
    </lineage>
</organism>
<feature type="region of interest" description="Disordered" evidence="1">
    <location>
        <begin position="1"/>
        <end position="24"/>
    </location>
</feature>
<dbReference type="GeneID" id="30997956"/>
<name>A0A1E4RSK5_9ASCO</name>
<keyword evidence="3" id="KW-1185">Reference proteome</keyword>
<feature type="compositionally biased region" description="Basic and acidic residues" evidence="1">
    <location>
        <begin position="1"/>
        <end position="10"/>
    </location>
</feature>
<evidence type="ECO:0000313" key="2">
    <source>
        <dbReference type="EMBL" id="ODV70259.1"/>
    </source>
</evidence>
<dbReference type="AlphaFoldDB" id="A0A1E4RSK5"/>
<gene>
    <name evidence="2" type="ORF">HYPBUDRAFT_4146</name>
</gene>
<feature type="region of interest" description="Disordered" evidence="1">
    <location>
        <begin position="105"/>
        <end position="133"/>
    </location>
</feature>
<dbReference type="STRING" id="984485.A0A1E4RSK5"/>
<dbReference type="EMBL" id="KV454538">
    <property type="protein sequence ID" value="ODV70259.1"/>
    <property type="molecule type" value="Genomic_DNA"/>
</dbReference>
<protein>
    <submittedName>
        <fullName evidence="2">Uncharacterized protein</fullName>
    </submittedName>
</protein>
<dbReference type="RefSeq" id="XP_020079326.1">
    <property type="nucleotide sequence ID" value="XM_020223407.1"/>
</dbReference>
<proteinExistence type="predicted"/>
<evidence type="ECO:0000256" key="1">
    <source>
        <dbReference type="SAM" id="MobiDB-lite"/>
    </source>
</evidence>
<evidence type="ECO:0000313" key="3">
    <source>
        <dbReference type="Proteomes" id="UP000095085"/>
    </source>
</evidence>
<sequence length="221" mass="25538">MRTPEKEHRPKPTIIKRRNSSFASTSSPWFRRNSFLSPSMIDSENYSVYECPNYFNDSSSNLYNIISLKEYQGFIFNQDLFASPYQQLKSLANERKYRTFSFNHSKKSRSNSYSNLTSSGSKISRRHTSHLDSRPTFLSSNAKINDLAIDDDEDDKNTNSKMEIDILAADDFKTAQTEDAVVDEYDEFDDHTESPISNNLYKVHVTEIMVNEDDDSIFPSI</sequence>
<reference evidence="3" key="1">
    <citation type="submission" date="2016-05" db="EMBL/GenBank/DDBJ databases">
        <title>Comparative genomics of biotechnologically important yeasts.</title>
        <authorList>
            <consortium name="DOE Joint Genome Institute"/>
            <person name="Riley R."/>
            <person name="Haridas S."/>
            <person name="Wolfe K.H."/>
            <person name="Lopes M.R."/>
            <person name="Hittinger C.T."/>
            <person name="Goker M."/>
            <person name="Salamov A."/>
            <person name="Wisecaver J."/>
            <person name="Long T.M."/>
            <person name="Aerts A.L."/>
            <person name="Barry K."/>
            <person name="Choi C."/>
            <person name="Clum A."/>
            <person name="Coughlan A.Y."/>
            <person name="Deshpande S."/>
            <person name="Douglass A.P."/>
            <person name="Hanson S.J."/>
            <person name="Klenk H.-P."/>
            <person name="Labutti K."/>
            <person name="Lapidus A."/>
            <person name="Lindquist E."/>
            <person name="Lipzen A."/>
            <person name="Meier-Kolthoff J.P."/>
            <person name="Ohm R.A."/>
            <person name="Otillar R.P."/>
            <person name="Pangilinan J."/>
            <person name="Peng Y."/>
            <person name="Rokas A."/>
            <person name="Rosa C.A."/>
            <person name="Scheuner C."/>
            <person name="Sibirny A.A."/>
            <person name="Slot J.C."/>
            <person name="Stielow J.B."/>
            <person name="Sun H."/>
            <person name="Kurtzman C.P."/>
            <person name="Blackwell M."/>
            <person name="Grigoriev I.V."/>
            <person name="Jeffries T.W."/>
        </authorList>
    </citation>
    <scope>NUCLEOTIDE SEQUENCE [LARGE SCALE GENOMIC DNA]</scope>
    <source>
        <strain evidence="3">NRRL Y-1933</strain>
    </source>
</reference>
<dbReference type="OrthoDB" id="4063176at2759"/>
<dbReference type="Proteomes" id="UP000095085">
    <property type="component" value="Unassembled WGS sequence"/>
</dbReference>